<dbReference type="PANTHER" id="PTHR24223">
    <property type="entry name" value="ATP-BINDING CASSETTE SUB-FAMILY C"/>
    <property type="match status" value="1"/>
</dbReference>
<evidence type="ECO:0000256" key="2">
    <source>
        <dbReference type="ARBA" id="ARBA00022692"/>
    </source>
</evidence>
<comment type="caution">
    <text evidence="10">The sequence shown here is derived from an EMBL/GenBank/DDBJ whole genome shotgun (WGS) entry which is preliminary data.</text>
</comment>
<evidence type="ECO:0000256" key="4">
    <source>
        <dbReference type="ARBA" id="ARBA00022840"/>
    </source>
</evidence>
<keyword evidence="3" id="KW-0547">Nucleotide-binding</keyword>
<feature type="transmembrane region" description="Helical" evidence="8">
    <location>
        <begin position="161"/>
        <end position="179"/>
    </location>
</feature>
<keyword evidence="6 8" id="KW-0472">Membrane</keyword>
<proteinExistence type="predicted"/>
<evidence type="ECO:0000256" key="7">
    <source>
        <dbReference type="SAM" id="MobiDB-lite"/>
    </source>
</evidence>
<keyword evidence="4" id="KW-0067">ATP-binding</keyword>
<dbReference type="InterPro" id="IPR050173">
    <property type="entry name" value="ABC_transporter_C-like"/>
</dbReference>
<dbReference type="InterPro" id="IPR011527">
    <property type="entry name" value="ABC1_TM_dom"/>
</dbReference>
<reference evidence="10" key="2">
    <citation type="submission" date="2021-10" db="EMBL/GenBank/DDBJ databases">
        <title>Phylogenomics reveals ancestral predisposition of the termite-cultivated fungus Termitomyces towards a domesticated lifestyle.</title>
        <authorList>
            <person name="Auxier B."/>
            <person name="Grum-Grzhimaylo A."/>
            <person name="Cardenas M.E."/>
            <person name="Lodge J.D."/>
            <person name="Laessoe T."/>
            <person name="Pedersen O."/>
            <person name="Smith M.E."/>
            <person name="Kuyper T.W."/>
            <person name="Franco-Molano E.A."/>
            <person name="Baroni T.J."/>
            <person name="Aanen D.K."/>
        </authorList>
    </citation>
    <scope>NUCLEOTIDE SEQUENCE</scope>
    <source>
        <strain evidence="10">AP01</strain>
        <tissue evidence="10">Mycelium</tissue>
    </source>
</reference>
<feature type="transmembrane region" description="Helical" evidence="8">
    <location>
        <begin position="111"/>
        <end position="132"/>
    </location>
</feature>
<feature type="region of interest" description="Disordered" evidence="7">
    <location>
        <begin position="221"/>
        <end position="255"/>
    </location>
</feature>
<evidence type="ECO:0000256" key="5">
    <source>
        <dbReference type="ARBA" id="ARBA00022989"/>
    </source>
</evidence>
<dbReference type="EMBL" id="JABCKV010000061">
    <property type="protein sequence ID" value="KAG5644695.1"/>
    <property type="molecule type" value="Genomic_DNA"/>
</dbReference>
<keyword evidence="5 8" id="KW-1133">Transmembrane helix</keyword>
<dbReference type="Gene3D" id="1.20.1560.10">
    <property type="entry name" value="ABC transporter type 1, transmembrane domain"/>
    <property type="match status" value="1"/>
</dbReference>
<dbReference type="GO" id="GO:0005524">
    <property type="term" value="F:ATP binding"/>
    <property type="evidence" value="ECO:0007669"/>
    <property type="project" value="UniProtKB-KW"/>
</dbReference>
<feature type="transmembrane region" description="Helical" evidence="8">
    <location>
        <begin position="319"/>
        <end position="339"/>
    </location>
</feature>
<dbReference type="Pfam" id="PF00664">
    <property type="entry name" value="ABC_membrane"/>
    <property type="match status" value="1"/>
</dbReference>
<protein>
    <recommendedName>
        <fullName evidence="9">ABC transmembrane type-1 domain-containing protein</fullName>
    </recommendedName>
</protein>
<keyword evidence="1" id="KW-0813">Transport</keyword>
<reference evidence="10" key="1">
    <citation type="submission" date="2020-07" db="EMBL/GenBank/DDBJ databases">
        <authorList>
            <person name="Nieuwenhuis M."/>
            <person name="Van De Peppel L.J.J."/>
        </authorList>
    </citation>
    <scope>NUCLEOTIDE SEQUENCE</scope>
    <source>
        <strain evidence="10">AP01</strain>
        <tissue evidence="10">Mycelium</tissue>
    </source>
</reference>
<keyword evidence="2 8" id="KW-0812">Transmembrane</keyword>
<feature type="transmembrane region" description="Helical" evidence="8">
    <location>
        <begin position="292"/>
        <end position="313"/>
    </location>
</feature>
<evidence type="ECO:0000259" key="9">
    <source>
        <dbReference type="PROSITE" id="PS50929"/>
    </source>
</evidence>
<keyword evidence="11" id="KW-1185">Reference proteome</keyword>
<dbReference type="GO" id="GO:0016020">
    <property type="term" value="C:membrane"/>
    <property type="evidence" value="ECO:0007669"/>
    <property type="project" value="InterPro"/>
</dbReference>
<dbReference type="AlphaFoldDB" id="A0A9P7GCD0"/>
<evidence type="ECO:0000256" key="6">
    <source>
        <dbReference type="ARBA" id="ARBA00023136"/>
    </source>
</evidence>
<evidence type="ECO:0000313" key="11">
    <source>
        <dbReference type="Proteomes" id="UP000775547"/>
    </source>
</evidence>
<dbReference type="PROSITE" id="PS50929">
    <property type="entry name" value="ABC_TM1F"/>
    <property type="match status" value="1"/>
</dbReference>
<evidence type="ECO:0000313" key="10">
    <source>
        <dbReference type="EMBL" id="KAG5644695.1"/>
    </source>
</evidence>
<evidence type="ECO:0000256" key="3">
    <source>
        <dbReference type="ARBA" id="ARBA00022741"/>
    </source>
</evidence>
<name>A0A9P7GCD0_9AGAR</name>
<gene>
    <name evidence="10" type="ORF">DXG03_007918</name>
</gene>
<dbReference type="InterPro" id="IPR036640">
    <property type="entry name" value="ABC1_TM_sf"/>
</dbReference>
<dbReference type="Proteomes" id="UP000775547">
    <property type="component" value="Unassembled WGS sequence"/>
</dbReference>
<feature type="compositionally biased region" description="Low complexity" evidence="7">
    <location>
        <begin position="223"/>
        <end position="244"/>
    </location>
</feature>
<organism evidence="10 11">
    <name type="scientific">Asterophora parasitica</name>
    <dbReference type="NCBI Taxonomy" id="117018"/>
    <lineage>
        <taxon>Eukaryota</taxon>
        <taxon>Fungi</taxon>
        <taxon>Dikarya</taxon>
        <taxon>Basidiomycota</taxon>
        <taxon>Agaricomycotina</taxon>
        <taxon>Agaricomycetes</taxon>
        <taxon>Agaricomycetidae</taxon>
        <taxon>Agaricales</taxon>
        <taxon>Tricholomatineae</taxon>
        <taxon>Lyophyllaceae</taxon>
        <taxon>Asterophora</taxon>
    </lineage>
</organism>
<feature type="domain" description="ABC transmembrane type-1" evidence="9">
    <location>
        <begin position="124"/>
        <end position="353"/>
    </location>
</feature>
<dbReference type="SUPFAM" id="SSF90123">
    <property type="entry name" value="ABC transporter transmembrane region"/>
    <property type="match status" value="1"/>
</dbReference>
<dbReference type="OrthoDB" id="3055498at2759"/>
<sequence>MLWRLISVLSFTAVALPLLKPRRYVAFNPSDPMPPNPEQTASWLSLLLFGFLDATIWKAYRAPHLPLSDLPPLADSDHSKNLVRAAFPHLDPHSEESKNTSKAHRRPRRHIFLAVATVFKREIIVVTLLLLLNNAATLLSPYGLKQLLEYLGNRNSATVKPWVWIASLFFAPLSSTLIMQQYQALLARATVQLEAILTQLMLQHALRIRVVADTGSSTDTANVTAAPSAAPSVGSGSGSSTSSTESEETVTLEADPKLQSDSVDAKAGKSLVGRMNNLISSDLQTITKAAEFMQVFVSGPVLIVFTIGFLYTILGWSALVGFVVLLGLMPFPVLLSGLLQGAAKEMSKKSDDRVETD</sequence>
<accession>A0A9P7GCD0</accession>
<evidence type="ECO:0000256" key="8">
    <source>
        <dbReference type="SAM" id="Phobius"/>
    </source>
</evidence>
<dbReference type="PANTHER" id="PTHR24223:SF356">
    <property type="entry name" value="ATP-BINDING CASSETTE TRANSPORTER ABC4"/>
    <property type="match status" value="1"/>
</dbReference>
<evidence type="ECO:0000256" key="1">
    <source>
        <dbReference type="ARBA" id="ARBA00022448"/>
    </source>
</evidence>
<dbReference type="GO" id="GO:0140359">
    <property type="term" value="F:ABC-type transporter activity"/>
    <property type="evidence" value="ECO:0007669"/>
    <property type="project" value="InterPro"/>
</dbReference>